<proteinExistence type="predicted"/>
<feature type="region of interest" description="Disordered" evidence="1">
    <location>
        <begin position="56"/>
        <end position="77"/>
    </location>
</feature>
<sequence length="197" mass="22388">MCKHFYAMHRGKLDQLSHADALKSFSDAHPVQRLFNRRADLCYGVAGSSAVTEVEDKMVHDSSTSSPSRSPSLSANNDMDNASILDQLGTILHDACNEISSTDVTHDLDWFFSHQRWDRIVQQVDQQDSGLIRAMMHRNAQHHQAVNLACMRYFFGPQNAHSALYIPAHDFYISRPKGLLCSRTTRQLWSIPECVRE</sequence>
<dbReference type="AlphaFoldDB" id="A0A1X2GKH4"/>
<evidence type="ECO:0000313" key="2">
    <source>
        <dbReference type="EMBL" id="ORX56143.1"/>
    </source>
</evidence>
<dbReference type="STRING" id="101127.A0A1X2GKH4"/>
<reference evidence="2 3" key="1">
    <citation type="submission" date="2016-07" db="EMBL/GenBank/DDBJ databases">
        <title>Pervasive Adenine N6-methylation of Active Genes in Fungi.</title>
        <authorList>
            <consortium name="DOE Joint Genome Institute"/>
            <person name="Mondo S.J."/>
            <person name="Dannebaum R.O."/>
            <person name="Kuo R.C."/>
            <person name="Labutti K."/>
            <person name="Haridas S."/>
            <person name="Kuo A."/>
            <person name="Salamov A."/>
            <person name="Ahrendt S.R."/>
            <person name="Lipzen A."/>
            <person name="Sullivan W."/>
            <person name="Andreopoulos W.B."/>
            <person name="Clum A."/>
            <person name="Lindquist E."/>
            <person name="Daum C."/>
            <person name="Ramamoorthy G.K."/>
            <person name="Gryganskyi A."/>
            <person name="Culley D."/>
            <person name="Magnuson J.K."/>
            <person name="James T.Y."/>
            <person name="O'Malley M.A."/>
            <person name="Stajich J.E."/>
            <person name="Spatafora J.W."/>
            <person name="Visel A."/>
            <person name="Grigoriev I.V."/>
        </authorList>
    </citation>
    <scope>NUCLEOTIDE SEQUENCE [LARGE SCALE GENOMIC DNA]</scope>
    <source>
        <strain evidence="2 3">NRRL 3301</strain>
    </source>
</reference>
<protein>
    <submittedName>
        <fullName evidence="2">Uncharacterized protein</fullName>
    </submittedName>
</protein>
<dbReference type="Proteomes" id="UP000242146">
    <property type="component" value="Unassembled WGS sequence"/>
</dbReference>
<evidence type="ECO:0000313" key="3">
    <source>
        <dbReference type="Proteomes" id="UP000242146"/>
    </source>
</evidence>
<keyword evidence="3" id="KW-1185">Reference proteome</keyword>
<name>A0A1X2GKH4_9FUNG</name>
<accession>A0A1X2GKH4</accession>
<gene>
    <name evidence="2" type="ORF">DM01DRAFT_1014730</name>
</gene>
<evidence type="ECO:0000256" key="1">
    <source>
        <dbReference type="SAM" id="MobiDB-lite"/>
    </source>
</evidence>
<feature type="compositionally biased region" description="Low complexity" evidence="1">
    <location>
        <begin position="62"/>
        <end position="74"/>
    </location>
</feature>
<comment type="caution">
    <text evidence="2">The sequence shown here is derived from an EMBL/GenBank/DDBJ whole genome shotgun (WGS) entry which is preliminary data.</text>
</comment>
<dbReference type="EMBL" id="MCGT01000010">
    <property type="protein sequence ID" value="ORX56143.1"/>
    <property type="molecule type" value="Genomic_DNA"/>
</dbReference>
<organism evidence="2 3">
    <name type="scientific">Hesseltinella vesiculosa</name>
    <dbReference type="NCBI Taxonomy" id="101127"/>
    <lineage>
        <taxon>Eukaryota</taxon>
        <taxon>Fungi</taxon>
        <taxon>Fungi incertae sedis</taxon>
        <taxon>Mucoromycota</taxon>
        <taxon>Mucoromycotina</taxon>
        <taxon>Mucoromycetes</taxon>
        <taxon>Mucorales</taxon>
        <taxon>Cunninghamellaceae</taxon>
        <taxon>Hesseltinella</taxon>
    </lineage>
</organism>